<comment type="caution">
    <text evidence="3">The sequence shown here is derived from an EMBL/GenBank/DDBJ whole genome shotgun (WGS) entry which is preliminary data.</text>
</comment>
<evidence type="ECO:0000313" key="4">
    <source>
        <dbReference type="Proteomes" id="UP000275137"/>
    </source>
</evidence>
<accession>A0A3N0V7J3</accession>
<reference evidence="3 4" key="1">
    <citation type="submission" date="2018-10" db="EMBL/GenBank/DDBJ databases">
        <authorList>
            <person name="Chen W.-M."/>
        </authorList>
    </citation>
    <scope>NUCLEOTIDE SEQUENCE [LARGE SCALE GENOMIC DNA]</scope>
    <source>
        <strain evidence="3 4">H-5</strain>
    </source>
</reference>
<keyword evidence="4" id="KW-1185">Reference proteome</keyword>
<dbReference type="Pfam" id="PF09835">
    <property type="entry name" value="DUF2062"/>
    <property type="match status" value="1"/>
</dbReference>
<evidence type="ECO:0000313" key="3">
    <source>
        <dbReference type="EMBL" id="ROH88582.1"/>
    </source>
</evidence>
<feature type="domain" description="DUF2062" evidence="2">
    <location>
        <begin position="19"/>
        <end position="177"/>
    </location>
</feature>
<gene>
    <name evidence="3" type="ORF">ED236_01440</name>
</gene>
<feature type="transmembrane region" description="Helical" evidence="1">
    <location>
        <begin position="148"/>
        <end position="173"/>
    </location>
</feature>
<name>A0A3N0V7J3_9PROT</name>
<feature type="transmembrane region" description="Helical" evidence="1">
    <location>
        <begin position="37"/>
        <end position="61"/>
    </location>
</feature>
<evidence type="ECO:0000259" key="2">
    <source>
        <dbReference type="Pfam" id="PF09835"/>
    </source>
</evidence>
<proteinExistence type="predicted"/>
<dbReference type="EMBL" id="RJVP01000001">
    <property type="protein sequence ID" value="ROH88582.1"/>
    <property type="molecule type" value="Genomic_DNA"/>
</dbReference>
<dbReference type="Proteomes" id="UP000275137">
    <property type="component" value="Unassembled WGS sequence"/>
</dbReference>
<dbReference type="AlphaFoldDB" id="A0A3N0V7J3"/>
<protein>
    <submittedName>
        <fullName evidence="3">DUF2062 domain-containing protein</fullName>
    </submittedName>
</protein>
<organism evidence="3 4">
    <name type="scientific">Pseudomethylobacillus aquaticus</name>
    <dbReference type="NCBI Taxonomy" id="2676064"/>
    <lineage>
        <taxon>Bacteria</taxon>
        <taxon>Pseudomonadati</taxon>
        <taxon>Pseudomonadota</taxon>
        <taxon>Betaproteobacteria</taxon>
        <taxon>Nitrosomonadales</taxon>
        <taxon>Methylophilaceae</taxon>
        <taxon>Pseudomethylobacillus</taxon>
    </lineage>
</organism>
<keyword evidence="1" id="KW-1133">Transmembrane helix</keyword>
<dbReference type="PANTHER" id="PTHR40547">
    <property type="entry name" value="SLL0298 PROTEIN"/>
    <property type="match status" value="1"/>
</dbReference>
<dbReference type="PANTHER" id="PTHR40547:SF1">
    <property type="entry name" value="SLL0298 PROTEIN"/>
    <property type="match status" value="1"/>
</dbReference>
<dbReference type="InterPro" id="IPR018639">
    <property type="entry name" value="DUF2062"/>
</dbReference>
<keyword evidence="1" id="KW-0812">Transmembrane</keyword>
<keyword evidence="1" id="KW-0472">Membrane</keyword>
<evidence type="ECO:0000256" key="1">
    <source>
        <dbReference type="SAM" id="Phobius"/>
    </source>
</evidence>
<sequence length="192" mass="21513">MARWLPKRSEILESRWLKSHRHLLQDRRLWRFERHSVAKAAAIGVFIGFMIPIAQFIAAAATAVAMRANISIAMAGTLVTNPLTFPPVYWLAYKVGLWVHGGKPQVAEPDVLSHTLDEALVETTGKMISSMEWLHQAMDWLQGAGLPLVTGLAIFAVVGAISAYVLVQLGWHLRMQLRGMARRNRVQNRTPQ</sequence>